<dbReference type="RefSeq" id="WP_012473396.1">
    <property type="nucleotide sequence ID" value="NC_010830.1"/>
</dbReference>
<sequence>MYILSGYSYHSSKGPYLQLDEIASQPTIRHYVPIWEAYISLNILTNKYCIGGFDLTIKRSIPCPNQQEIGSKSLCCSNCNQSIQFNPAFYRIAPSQLSQQQQSYNLQPHAVYLAYFGGNIIKVGIANQKRIYTRWLEQGARAAVVLQCLQDAYAARTLEEYINTTYNIPERITIKQKQQCLHMPYYFEDASIKLNACRKAIYANLSTLSMDNPIQNLQDAYFHKKQPFPLYQSPKESQRTIAGYGLGMVGEVLIYEQQGYCFIQPLKSLLGQVQVRLNEKEVPIPVNIQTQLNLFG</sequence>
<dbReference type="HOGENOM" id="CLU_936066_0_0_10"/>
<organism evidence="1 2">
    <name type="scientific">Amoebophilus asiaticus (strain 5a2)</name>
    <dbReference type="NCBI Taxonomy" id="452471"/>
    <lineage>
        <taxon>Bacteria</taxon>
        <taxon>Pseudomonadati</taxon>
        <taxon>Bacteroidota</taxon>
        <taxon>Cytophagia</taxon>
        <taxon>Cytophagales</taxon>
        <taxon>Amoebophilaceae</taxon>
        <taxon>Candidatus Amoebophilus</taxon>
    </lineage>
</organism>
<proteinExistence type="predicted"/>
<dbReference type="AlphaFoldDB" id="B3ETV0"/>
<accession>B3ETV0</accession>
<protein>
    <recommendedName>
        <fullName evidence="3">DUF2797 domain-containing protein</fullName>
    </recommendedName>
</protein>
<keyword evidence="2" id="KW-1185">Reference proteome</keyword>
<evidence type="ECO:0000313" key="2">
    <source>
        <dbReference type="Proteomes" id="UP000001227"/>
    </source>
</evidence>
<dbReference type="EMBL" id="CP001102">
    <property type="protein sequence ID" value="ACE06652.1"/>
    <property type="molecule type" value="Genomic_DNA"/>
</dbReference>
<gene>
    <name evidence="1" type="ordered locus">Aasi_1345</name>
</gene>
<evidence type="ECO:0008006" key="3">
    <source>
        <dbReference type="Google" id="ProtNLM"/>
    </source>
</evidence>
<evidence type="ECO:0000313" key="1">
    <source>
        <dbReference type="EMBL" id="ACE06652.1"/>
    </source>
</evidence>
<dbReference type="OrthoDB" id="9775734at2"/>
<dbReference type="Proteomes" id="UP000001227">
    <property type="component" value="Chromosome"/>
</dbReference>
<reference evidence="1 2" key="1">
    <citation type="journal article" date="2010" name="J. Bacteriol.">
        <title>The genome of the amoeba symbiont 'Candidatus Amoebophilus asiaticus' reveals common mechanisms for host cell interaction among amoeba-associated bacteria.</title>
        <authorList>
            <person name="Schmitz-Esser S."/>
            <person name="Tischler P."/>
            <person name="Arnold R."/>
            <person name="Montanaro J."/>
            <person name="Wagner M."/>
            <person name="Rattei T."/>
            <person name="Horn M."/>
        </authorList>
    </citation>
    <scope>NUCLEOTIDE SEQUENCE [LARGE SCALE GENOMIC DNA]</scope>
    <source>
        <strain evidence="1 2">5a2</strain>
    </source>
</reference>
<dbReference type="Pfam" id="PF10977">
    <property type="entry name" value="DUF2797"/>
    <property type="match status" value="1"/>
</dbReference>
<name>B3ETV0_AMOA5</name>
<dbReference type="KEGG" id="aas:Aasi_1345"/>
<dbReference type="InterPro" id="IPR021246">
    <property type="entry name" value="DUF2797"/>
</dbReference>